<sequence>MTFLLRMGFWFSLVLLALPFGFGGENSEAPSVGPIQTFFAAKEAMSDVAGLCERKPDVCETGRAAFDTISVRARESARLAIEMVDPEIPEKQPKPPVSGAPDVINPAAALLPAPAEAAVALTPDSFVIPIPSARPLDAPHS</sequence>
<proteinExistence type="predicted"/>
<dbReference type="Proteomes" id="UP000630142">
    <property type="component" value="Unassembled WGS sequence"/>
</dbReference>
<dbReference type="AlphaFoldDB" id="A0A8J3DTT4"/>
<gene>
    <name evidence="1" type="ORF">GCM10016234_03700</name>
</gene>
<name>A0A8J3DTT4_9HYPH</name>
<evidence type="ECO:0008006" key="3">
    <source>
        <dbReference type="Google" id="ProtNLM"/>
    </source>
</evidence>
<evidence type="ECO:0000313" key="1">
    <source>
        <dbReference type="EMBL" id="GHD06391.1"/>
    </source>
</evidence>
<keyword evidence="2" id="KW-1185">Reference proteome</keyword>
<comment type="caution">
    <text evidence="1">The sequence shown here is derived from an EMBL/GenBank/DDBJ whole genome shotgun (WGS) entry which is preliminary data.</text>
</comment>
<reference evidence="1" key="1">
    <citation type="journal article" date="2014" name="Int. J. Syst. Evol. Microbiol.">
        <title>Complete genome sequence of Corynebacterium casei LMG S-19264T (=DSM 44701T), isolated from a smear-ripened cheese.</title>
        <authorList>
            <consortium name="US DOE Joint Genome Institute (JGI-PGF)"/>
            <person name="Walter F."/>
            <person name="Albersmeier A."/>
            <person name="Kalinowski J."/>
            <person name="Ruckert C."/>
        </authorList>
    </citation>
    <scope>NUCLEOTIDE SEQUENCE</scope>
    <source>
        <strain evidence="1">KCTC 42249</strain>
    </source>
</reference>
<organism evidence="1 2">
    <name type="scientific">Tianweitania populi</name>
    <dbReference type="NCBI Taxonomy" id="1607949"/>
    <lineage>
        <taxon>Bacteria</taxon>
        <taxon>Pseudomonadati</taxon>
        <taxon>Pseudomonadota</taxon>
        <taxon>Alphaproteobacteria</taxon>
        <taxon>Hyphomicrobiales</taxon>
        <taxon>Phyllobacteriaceae</taxon>
        <taxon>Tianweitania</taxon>
    </lineage>
</organism>
<protein>
    <recommendedName>
        <fullName evidence="3">DUF5330 domain-containing protein</fullName>
    </recommendedName>
</protein>
<dbReference type="EMBL" id="BMZQ01000001">
    <property type="protein sequence ID" value="GHD06391.1"/>
    <property type="molecule type" value="Genomic_DNA"/>
</dbReference>
<evidence type="ECO:0000313" key="2">
    <source>
        <dbReference type="Proteomes" id="UP000630142"/>
    </source>
</evidence>
<accession>A0A8J3DTT4</accession>
<reference evidence="1" key="2">
    <citation type="submission" date="2020-09" db="EMBL/GenBank/DDBJ databases">
        <authorList>
            <person name="Sun Q."/>
            <person name="Kim S."/>
        </authorList>
    </citation>
    <scope>NUCLEOTIDE SEQUENCE</scope>
    <source>
        <strain evidence="1">KCTC 42249</strain>
    </source>
</reference>
<dbReference type="RefSeq" id="WP_189501296.1">
    <property type="nucleotide sequence ID" value="NZ_BMZQ01000001.1"/>
</dbReference>
<dbReference type="Pfam" id="PF17264">
    <property type="entry name" value="DUF5330"/>
    <property type="match status" value="1"/>
</dbReference>
<dbReference type="InterPro" id="IPR035220">
    <property type="entry name" value="DUF5330"/>
</dbReference>